<sequence length="346" mass="38096">MTSRLPAEWEEQDGVLLAWPHADSDWRPWLPLVELVFAQIVKEITRFETALVVAADAGRTAAVLAAVGARMERVRIEEIPANDTWARDFGPLTVERAGRPVLLDFGFNGWGLKFAADRDNLITGRLHRAGAFGDTPLETVGLILEGGSIESDGKGTILTTAECLLSPNRNPHLSREEIETALRERLGADRVLWLENGWLAGDDTDSHIDTLARLAPDDTIVYVRCDDAADEHYPALFMMEKELKAMRTREGNPYRLIPLPWPRACRDEEGARLPATYANYLVINGAVLVPTYDDPGDEAALAAIGQAFPGREIVGIDCRPLILQHGSLHCVTMQIPKGVLPPQGQV</sequence>
<dbReference type="AlphaFoldDB" id="A0A831XL68"/>
<evidence type="ECO:0000313" key="2">
    <source>
        <dbReference type="EMBL" id="HEN41231.1"/>
    </source>
</evidence>
<dbReference type="InterPro" id="IPR007466">
    <property type="entry name" value="Peptidyl-Arg-deiminase_porph"/>
</dbReference>
<dbReference type="PANTHER" id="PTHR31377:SF0">
    <property type="entry name" value="AGMATINE DEIMINASE-RELATED"/>
    <property type="match status" value="1"/>
</dbReference>
<name>A0A831XL68_GEOME</name>
<dbReference type="GO" id="GO:0047632">
    <property type="term" value="F:agmatine deiminase activity"/>
    <property type="evidence" value="ECO:0007669"/>
    <property type="project" value="TreeGrafter"/>
</dbReference>
<organism evidence="2">
    <name type="scientific">Geobacter metallireducens</name>
    <dbReference type="NCBI Taxonomy" id="28232"/>
    <lineage>
        <taxon>Bacteria</taxon>
        <taxon>Pseudomonadati</taxon>
        <taxon>Thermodesulfobacteriota</taxon>
        <taxon>Desulfuromonadia</taxon>
        <taxon>Geobacterales</taxon>
        <taxon>Geobacteraceae</taxon>
        <taxon>Geobacter</taxon>
    </lineage>
</organism>
<evidence type="ECO:0000256" key="1">
    <source>
        <dbReference type="ARBA" id="ARBA00022801"/>
    </source>
</evidence>
<dbReference type="GO" id="GO:0004668">
    <property type="term" value="F:protein-arginine deiminase activity"/>
    <property type="evidence" value="ECO:0007669"/>
    <property type="project" value="InterPro"/>
</dbReference>
<gene>
    <name evidence="2" type="ORF">ENQ87_02460</name>
</gene>
<dbReference type="SUPFAM" id="SSF55909">
    <property type="entry name" value="Pentein"/>
    <property type="match status" value="1"/>
</dbReference>
<accession>A0A831XL68</accession>
<reference evidence="2" key="1">
    <citation type="journal article" date="2020" name="mSystems">
        <title>Genome- and Community-Level Interaction Insights into Carbon Utilization and Element Cycling Functions of Hydrothermarchaeota in Hydrothermal Sediment.</title>
        <authorList>
            <person name="Zhou Z."/>
            <person name="Liu Y."/>
            <person name="Xu W."/>
            <person name="Pan J."/>
            <person name="Luo Z.H."/>
            <person name="Li M."/>
        </authorList>
    </citation>
    <scope>NUCLEOTIDE SEQUENCE [LARGE SCALE GENOMIC DNA]</scope>
    <source>
        <strain evidence="2">SpSt-349</strain>
    </source>
</reference>
<proteinExistence type="predicted"/>
<comment type="caution">
    <text evidence="2">The sequence shown here is derived from an EMBL/GenBank/DDBJ whole genome shotgun (WGS) entry which is preliminary data.</text>
</comment>
<protein>
    <submittedName>
        <fullName evidence="2">Agmatine deiminase family protein</fullName>
    </submittedName>
</protein>
<keyword evidence="1" id="KW-0378">Hydrolase</keyword>
<dbReference type="PANTHER" id="PTHR31377">
    <property type="entry name" value="AGMATINE DEIMINASE-RELATED"/>
    <property type="match status" value="1"/>
</dbReference>
<dbReference type="Pfam" id="PF04371">
    <property type="entry name" value="PAD_porph"/>
    <property type="match status" value="1"/>
</dbReference>
<dbReference type="Gene3D" id="3.75.10.10">
    <property type="entry name" value="L-arginine/glycine Amidinotransferase, Chain A"/>
    <property type="match status" value="1"/>
</dbReference>
<dbReference type="GO" id="GO:0009446">
    <property type="term" value="P:putrescine biosynthetic process"/>
    <property type="evidence" value="ECO:0007669"/>
    <property type="project" value="InterPro"/>
</dbReference>
<dbReference type="EMBL" id="DSOV01000008">
    <property type="protein sequence ID" value="HEN41231.1"/>
    <property type="molecule type" value="Genomic_DNA"/>
</dbReference>